<evidence type="ECO:0000313" key="2">
    <source>
        <dbReference type="EMBL" id="UVC17640.1"/>
    </source>
</evidence>
<sequence length="151" mass="16977">MAYHYIESGLDNVWLENGYTKHDTAYGEGVSIQDTEGLHKAIGQWLVSLPKPLNGAELRFLRLEMDTTQKNLAGILGADEQAVRRWEKGRTKPMNGSADLLLRALYSEYINKGSRIRRMIDRLADLDKIEAPTGRFCETDHGWQPQGCAAA</sequence>
<evidence type="ECO:0000313" key="3">
    <source>
        <dbReference type="Proteomes" id="UP001058098"/>
    </source>
</evidence>
<reference evidence="2" key="1">
    <citation type="submission" date="2020-09" db="EMBL/GenBank/DDBJ databases">
        <title>Rhizobia associated with sainfoin plants.</title>
        <authorList>
            <person name="Asharfi S."/>
            <person name="Kuzmanovic N."/>
            <person name="Bunk B."/>
            <person name="Sproeer C."/>
            <person name="Becker M."/>
            <person name="Thuenen T."/>
        </authorList>
    </citation>
    <scope>NUCLEOTIDE SEQUENCE</scope>
    <source>
        <strain evidence="2">OM4</strain>
    </source>
</reference>
<accession>A0ABY5R2D6</accession>
<dbReference type="InterPro" id="IPR001387">
    <property type="entry name" value="Cro/C1-type_HTH"/>
</dbReference>
<dbReference type="Gene3D" id="1.10.260.40">
    <property type="entry name" value="lambda repressor-like DNA-binding domains"/>
    <property type="match status" value="1"/>
</dbReference>
<evidence type="ECO:0000259" key="1">
    <source>
        <dbReference type="PROSITE" id="PS50943"/>
    </source>
</evidence>
<feature type="domain" description="HTH cro/C1-type" evidence="1">
    <location>
        <begin position="58"/>
        <end position="93"/>
    </location>
</feature>
<dbReference type="PROSITE" id="PS50943">
    <property type="entry name" value="HTH_CROC1"/>
    <property type="match status" value="1"/>
</dbReference>
<keyword evidence="3" id="KW-1185">Reference proteome</keyword>
<protein>
    <submittedName>
        <fullName evidence="2">Transcriptional regulator</fullName>
    </submittedName>
</protein>
<dbReference type="CDD" id="cd00093">
    <property type="entry name" value="HTH_XRE"/>
    <property type="match status" value="1"/>
</dbReference>
<gene>
    <name evidence="2" type="ORF">IHQ72_11400</name>
</gene>
<dbReference type="InterPro" id="IPR010982">
    <property type="entry name" value="Lambda_DNA-bd_dom_sf"/>
</dbReference>
<dbReference type="SMART" id="SM00530">
    <property type="entry name" value="HTH_XRE"/>
    <property type="match status" value="1"/>
</dbReference>
<dbReference type="Proteomes" id="UP001058098">
    <property type="component" value="Chromosome"/>
</dbReference>
<dbReference type="SUPFAM" id="SSF47413">
    <property type="entry name" value="lambda repressor-like DNA-binding domains"/>
    <property type="match status" value="1"/>
</dbReference>
<dbReference type="RefSeq" id="WP_258122526.1">
    <property type="nucleotide sequence ID" value="NZ_CP062229.1"/>
</dbReference>
<proteinExistence type="predicted"/>
<dbReference type="EMBL" id="CP062229">
    <property type="protein sequence ID" value="UVC17640.1"/>
    <property type="molecule type" value="Genomic_DNA"/>
</dbReference>
<dbReference type="Pfam" id="PF01381">
    <property type="entry name" value="HTH_3"/>
    <property type="match status" value="1"/>
</dbReference>
<organism evidence="2 3">
    <name type="scientific">Mesorhizobium onobrychidis</name>
    <dbReference type="NCBI Taxonomy" id="2775404"/>
    <lineage>
        <taxon>Bacteria</taxon>
        <taxon>Pseudomonadati</taxon>
        <taxon>Pseudomonadota</taxon>
        <taxon>Alphaproteobacteria</taxon>
        <taxon>Hyphomicrobiales</taxon>
        <taxon>Phyllobacteriaceae</taxon>
        <taxon>Mesorhizobium</taxon>
    </lineage>
</organism>
<name>A0ABY5R2D6_9HYPH</name>